<dbReference type="OrthoDB" id="2156623at2759"/>
<feature type="region of interest" description="Disordered" evidence="18">
    <location>
        <begin position="813"/>
        <end position="986"/>
    </location>
</feature>
<dbReference type="GO" id="GO:0000281">
    <property type="term" value="P:mitotic cytokinesis"/>
    <property type="evidence" value="ECO:0007669"/>
    <property type="project" value="InterPro"/>
</dbReference>
<dbReference type="GO" id="GO:0008270">
    <property type="term" value="F:zinc ion binding"/>
    <property type="evidence" value="ECO:0007669"/>
    <property type="project" value="UniProtKB-KW"/>
</dbReference>
<dbReference type="Pfam" id="PF00130">
    <property type="entry name" value="C1_1"/>
    <property type="match status" value="1"/>
</dbReference>
<evidence type="ECO:0000256" key="6">
    <source>
        <dbReference type="ARBA" id="ARBA00022553"/>
    </source>
</evidence>
<keyword evidence="20" id="KW-1185">Reference proteome</keyword>
<feature type="compositionally biased region" description="Polar residues" evidence="18">
    <location>
        <begin position="897"/>
        <end position="911"/>
    </location>
</feature>
<evidence type="ECO:0000256" key="5">
    <source>
        <dbReference type="ARBA" id="ARBA00022527"/>
    </source>
</evidence>
<comment type="subcellular location">
    <subcellularLocation>
        <location evidence="2">Cytoplasm</location>
    </subcellularLocation>
</comment>
<feature type="coiled-coil region" evidence="17">
    <location>
        <begin position="987"/>
        <end position="1221"/>
    </location>
</feature>
<keyword evidence="12" id="KW-0862">Zinc</keyword>
<dbReference type="Pfam" id="PF00780">
    <property type="entry name" value="CNH"/>
    <property type="match status" value="1"/>
</dbReference>
<dbReference type="PROSITE" id="PS00108">
    <property type="entry name" value="PROTEIN_KINASE_ST"/>
    <property type="match status" value="1"/>
</dbReference>
<dbReference type="PROSITE" id="PS50219">
    <property type="entry name" value="CNH"/>
    <property type="match status" value="1"/>
</dbReference>
<dbReference type="InterPro" id="IPR017892">
    <property type="entry name" value="Pkinase_C"/>
</dbReference>
<feature type="compositionally biased region" description="Low complexity" evidence="18">
    <location>
        <begin position="962"/>
        <end position="972"/>
    </location>
</feature>
<evidence type="ECO:0000256" key="14">
    <source>
        <dbReference type="ARBA" id="ARBA00023054"/>
    </source>
</evidence>
<dbReference type="Gene3D" id="3.30.200.20">
    <property type="entry name" value="Phosphorylase Kinase, domain 1"/>
    <property type="match status" value="1"/>
</dbReference>
<dbReference type="SMART" id="SM00220">
    <property type="entry name" value="S_TKc"/>
    <property type="match status" value="1"/>
</dbReference>
<dbReference type="PROSITE" id="PS51285">
    <property type="entry name" value="AGC_KINASE_CTER"/>
    <property type="match status" value="1"/>
</dbReference>
<keyword evidence="8" id="KW-0479">Metal-binding</keyword>
<dbReference type="SUPFAM" id="SSF50729">
    <property type="entry name" value="PH domain-like"/>
    <property type="match status" value="1"/>
</dbReference>
<dbReference type="Pfam" id="PF00433">
    <property type="entry name" value="Pkinase_C"/>
    <property type="match status" value="1"/>
</dbReference>
<dbReference type="Gene3D" id="2.30.29.30">
    <property type="entry name" value="Pleckstrin-homology domain (PH domain)/Phosphotyrosine-binding domain (PTB)"/>
    <property type="match status" value="1"/>
</dbReference>
<feature type="coiled-coil region" evidence="17">
    <location>
        <begin position="615"/>
        <end position="670"/>
    </location>
</feature>
<protein>
    <recommendedName>
        <fullName evidence="3">non-specific serine/threonine protein kinase</fullName>
        <ecNumber evidence="3">2.7.11.1</ecNumber>
    </recommendedName>
</protein>
<accession>A0A8J1TNY2</accession>
<dbReference type="InterPro" id="IPR000719">
    <property type="entry name" value="Prot_kinase_dom"/>
</dbReference>
<sequence length="2237" mass="255849">MDTSKMDSMEGCNEPIPSRIARLNQMVCGKPSAVGRKALASREALLDALFVLFDECQHTELRNNTYIASFISKYEKTINNLKQLRINLTDFEAKKVIGRGHFGDVEVVREKQTGDIYALKVLRKMDTLNQHDVAFYEEERDIMAKANSPWLTKLQYAFQDIDHLYLVMEFHPGGDFLALLGRFDDILAEPMARFYIAEITQAIHSLHNMGYVHRDIKPENILIDRTGHILLADFGSAAKLNKDKKIDAKMPVGTPDYISPEVLLSMNSSGGSKAYSLECDWWSLGIVMYEMLFGITPFSDDSMVKTYSNIMNFKKNLTFPKGENVSKSARDLIKRLLCKAEDRFTYKQICTHDLFDDIDITNIRQTKPPYIPTVTGQDDTSNFEEFDKEREHPSFLDDNSRKIFSGRDLPFVGFTFTKPLEGERSLKSQESFSSPRVSTKLEHKLTIRSKELMTMREKYSKLEEEGSSAKMMKEKVSGLEDELLKVRTERDVFEKDLATYITEISSLKRLLDLEKQERLTTDNRAMQLLDEIREQMEVAEKLRTENNQVELEEHKEIIAGLEDEALEMRCKIEKLEKELLRRKQEGTKAQSTISELQSKLAKAKTEKRKSSFGMNVLLEKQKETYLAQEKELQSKLEKAIKDSYDTQNMLKELRDAKECLELEVTELREQTMSQSMMVDQLQESEHKRRSLEIQMTSFVAFESRENRLKEEIEAKQEEILELKEEIQNMEESFQSKESSYKQVETVLRQKERQLQLKINNLEGQIREMKGEKRLLEESNITIFDENETMQNTVTDQENIIADLKATITRLEKESTLQQHSRPGSFTVTSKIKFRNNSDENQTMSTISDIDSQSGSQSDSQSECSVDDVEGPIVHRSKIMQVTLQSRSRSPERRSNSKQATTIKSCTSMSTSPEKRTSVAQRIKIHEESSSGRRSNSTQATPKSSSLNFKEVRSYQSSVSAGTGTDPTNTTETSIQTSPMHIKQEPTLSQLREEKVLYEARIEELEAKLENVQKVADEGRLRGVEARFTLREKTKEYNEKLEKYETELDEVKEKLSATELNLTSSKERIKALEEKESSLKKKVDELAWDVRKTTREAKEKLDDLQAERTKFEQKCKILEEKNKSLQDVDAKLQEKTRECSTLKQNNKEIELQIQLLQKQKIKLEGELGRVKDEALEESRKIGSSDQQIASLKSICMELESQITDLERMNGELEERIAKSLREQTEHKQLWTHEKCSFESSIEEKSSKIGRLEIQVNSEKQAKQGAEKKHVELKQLYDTAQEKHTKEVEGLTKQLHDQSDRARELSQQLNELERKHNLLEVNYKAAKRNLEAFQTENIGLKEEASKLITQTKELKGTNMKLANGLEEALDKCEIYKDENEEMQHQIDSLMNHHRNDKYKLESTMGQQTKLISYLQDKCDQPQTKKKKKLRLFGDKERESHLQEWQELQKTVEVDHSKLPQTPSMRRRAEPVATSSVQEQSQTPIARKDITLKNSESLKTPKQPTRKCETLKTHGCCENMPEPNPVRNVNVKVKTLQTLRAESMIQKDPHDKFKMPIKAGTKGRGRLGTLTKKERMHHNIPHMFTTGLNTRARRCAACLGTVHFVKNGSKCTACGVICHPKCASSMPATCGLPTEYMEHFELLMGQVDRKGSGIGVDVAMVQQGWIKVPKAGNHGWEKKWAVLEDSELCIYQNDNTSQPEERFELDPDNGEVTVHSGVPAAELTSTASTDLPFVLRLEFKPVTTCWPERSMYLMALDFADKQKWVATLEAVVAQNRSDDASKNAKIHGNMLLSMDEEIGDRKLDINCTLLLDQKHLLLGCEEGLFSLDLTDTTSQSLVEVEGIGAVHQLARIDSHGLILMISARHEVHHCHERRLYMLNIQSVKSRVQQAGTGQQTSLEIRMVEDVRGCTIFNYNMLHDGLYCCVAVPEKVVILKYNSTLAKFVIQQNVPTNQPTSCLHFSHHYIIIGSDKFYKLDLLTYQFSEFIDSSSDPSLAFAAFGASQFNSFPVAIVQLSPEEDDEFLLCFHEFGVFVDRDGKRSRQHDLKWNGLPLAVGYNDPYLYVTHFNRLQVFDIADNPDDISEQTNLDLVCPRYVGKAKIDGAVYITSSKGCKTQLYCFLGNMFDAVKENIPVKKVKKSPTKRKSNETTQEKGFISPTKNQLHIRSLSGSPSKSKLKKQTRNVPVKSSFSSVTSDDSLTSFASTDTDSSQYVMKRAVITNTVTVHRSPMKKKAKFLESDI</sequence>
<comment type="caution">
    <text evidence="19">The sequence shown here is derived from an EMBL/GenBank/DDBJ whole genome shotgun (WGS) entry which is preliminary data.</text>
</comment>
<evidence type="ECO:0000256" key="2">
    <source>
        <dbReference type="ARBA" id="ARBA00004496"/>
    </source>
</evidence>
<dbReference type="PANTHER" id="PTHR22988">
    <property type="entry name" value="MYOTONIC DYSTROPHY S/T KINASE-RELATED"/>
    <property type="match status" value="1"/>
</dbReference>
<dbReference type="FunFam" id="1.10.510.10:FF:000751">
    <property type="entry name" value="Non-specific serine/threonine protein kinase"/>
    <property type="match status" value="1"/>
</dbReference>
<keyword evidence="5" id="KW-0723">Serine/threonine-protein kinase</keyword>
<feature type="compositionally biased region" description="Polar residues" evidence="18">
    <location>
        <begin position="1470"/>
        <end position="1481"/>
    </location>
</feature>
<feature type="region of interest" description="Disordered" evidence="18">
    <location>
        <begin position="2133"/>
        <end position="2200"/>
    </location>
</feature>
<dbReference type="Proteomes" id="UP000749559">
    <property type="component" value="Unassembled WGS sequence"/>
</dbReference>
<dbReference type="InterPro" id="IPR050839">
    <property type="entry name" value="Rho-assoc_Ser/Thr_Kinase"/>
</dbReference>
<dbReference type="GO" id="GO:0031032">
    <property type="term" value="P:actomyosin structure organization"/>
    <property type="evidence" value="ECO:0007669"/>
    <property type="project" value="TreeGrafter"/>
</dbReference>
<dbReference type="InterPro" id="IPR046349">
    <property type="entry name" value="C1-like_sf"/>
</dbReference>
<evidence type="ECO:0000313" key="19">
    <source>
        <dbReference type="EMBL" id="CAH1802517.1"/>
    </source>
</evidence>
<dbReference type="InterPro" id="IPR011009">
    <property type="entry name" value="Kinase-like_dom_sf"/>
</dbReference>
<keyword evidence="10" id="KW-0863">Zinc-finger</keyword>
<feature type="coiled-coil region" evidence="17">
    <location>
        <begin position="698"/>
        <end position="813"/>
    </location>
</feature>
<dbReference type="Gene3D" id="1.10.510.10">
    <property type="entry name" value="Transferase(Phosphotransferase) domain 1"/>
    <property type="match status" value="1"/>
</dbReference>
<dbReference type="PROSITE" id="PS00107">
    <property type="entry name" value="PROTEIN_KINASE_ATP"/>
    <property type="match status" value="1"/>
</dbReference>
<dbReference type="InterPro" id="IPR000961">
    <property type="entry name" value="AGC-kinase_C"/>
</dbReference>
<keyword evidence="14 17" id="KW-0175">Coiled coil</keyword>
<dbReference type="PROSITE" id="PS50003">
    <property type="entry name" value="PH_DOMAIN"/>
    <property type="match status" value="1"/>
</dbReference>
<proteinExistence type="predicted"/>
<dbReference type="GO" id="GO:0005856">
    <property type="term" value="C:cytoskeleton"/>
    <property type="evidence" value="ECO:0007669"/>
    <property type="project" value="TreeGrafter"/>
</dbReference>
<dbReference type="EMBL" id="CAIIXF020000012">
    <property type="protein sequence ID" value="CAH1802517.1"/>
    <property type="molecule type" value="Genomic_DNA"/>
</dbReference>
<dbReference type="SUPFAM" id="SSF56112">
    <property type="entry name" value="Protein kinase-like (PK-like)"/>
    <property type="match status" value="1"/>
</dbReference>
<dbReference type="PROSITE" id="PS00479">
    <property type="entry name" value="ZF_DAG_PE_1"/>
    <property type="match status" value="1"/>
</dbReference>
<dbReference type="Pfam" id="PF00169">
    <property type="entry name" value="PH"/>
    <property type="match status" value="1"/>
</dbReference>
<keyword evidence="11" id="KW-0418">Kinase</keyword>
<reference evidence="19" key="1">
    <citation type="submission" date="2022-03" db="EMBL/GenBank/DDBJ databases">
        <authorList>
            <person name="Martin C."/>
        </authorList>
    </citation>
    <scope>NUCLEOTIDE SEQUENCE</scope>
</reference>
<dbReference type="InterPro" id="IPR017441">
    <property type="entry name" value="Protein_kinase_ATP_BS"/>
</dbReference>
<dbReference type="GO" id="GO:0004674">
    <property type="term" value="F:protein serine/threonine kinase activity"/>
    <property type="evidence" value="ECO:0007669"/>
    <property type="project" value="UniProtKB-KW"/>
</dbReference>
<dbReference type="InterPro" id="IPR037708">
    <property type="entry name" value="CRIK_dom"/>
</dbReference>
<evidence type="ECO:0000256" key="9">
    <source>
        <dbReference type="ARBA" id="ARBA00022741"/>
    </source>
</evidence>
<dbReference type="SUPFAM" id="SSF57889">
    <property type="entry name" value="Cysteine-rich domain"/>
    <property type="match status" value="1"/>
</dbReference>
<keyword evidence="13" id="KW-0067">ATP-binding</keyword>
<evidence type="ECO:0000256" key="12">
    <source>
        <dbReference type="ARBA" id="ARBA00022833"/>
    </source>
</evidence>
<dbReference type="PANTHER" id="PTHR22988:SF71">
    <property type="entry name" value="CITRON RHO-INTERACTING KINASE"/>
    <property type="match status" value="1"/>
</dbReference>
<dbReference type="InterPro" id="IPR008271">
    <property type="entry name" value="Ser/Thr_kinase_AS"/>
</dbReference>
<feature type="compositionally biased region" description="Polar residues" evidence="18">
    <location>
        <begin position="815"/>
        <end position="829"/>
    </location>
</feature>
<dbReference type="Pfam" id="PF00069">
    <property type="entry name" value="Pkinase"/>
    <property type="match status" value="1"/>
</dbReference>
<feature type="compositionally biased region" description="Polar residues" evidence="18">
    <location>
        <begin position="931"/>
        <end position="961"/>
    </location>
</feature>
<dbReference type="InterPro" id="IPR001180">
    <property type="entry name" value="CNH_dom"/>
</dbReference>
<gene>
    <name evidence="19" type="ORF">OFUS_LOCUS26186</name>
</gene>
<evidence type="ECO:0000256" key="4">
    <source>
        <dbReference type="ARBA" id="ARBA00022490"/>
    </source>
</evidence>
<evidence type="ECO:0000256" key="13">
    <source>
        <dbReference type="ARBA" id="ARBA00022840"/>
    </source>
</evidence>
<evidence type="ECO:0000256" key="11">
    <source>
        <dbReference type="ARBA" id="ARBA00022777"/>
    </source>
</evidence>
<keyword evidence="6" id="KW-0597">Phosphoprotein</keyword>
<feature type="coiled-coil region" evidence="17">
    <location>
        <begin position="525"/>
        <end position="585"/>
    </location>
</feature>
<keyword evidence="9" id="KW-0547">Nucleotide-binding</keyword>
<feature type="region of interest" description="Disordered" evidence="18">
    <location>
        <begin position="1458"/>
        <end position="1485"/>
    </location>
</feature>
<dbReference type="GO" id="GO:0005524">
    <property type="term" value="F:ATP binding"/>
    <property type="evidence" value="ECO:0007669"/>
    <property type="project" value="UniProtKB-UniRule"/>
</dbReference>
<dbReference type="GO" id="GO:0005737">
    <property type="term" value="C:cytoplasm"/>
    <property type="evidence" value="ECO:0007669"/>
    <property type="project" value="UniProtKB-SubCell"/>
</dbReference>
<evidence type="ECO:0000256" key="10">
    <source>
        <dbReference type="ARBA" id="ARBA00022771"/>
    </source>
</evidence>
<keyword evidence="4" id="KW-0963">Cytoplasm</keyword>
<dbReference type="SMART" id="SM00233">
    <property type="entry name" value="PH"/>
    <property type="match status" value="1"/>
</dbReference>
<dbReference type="InterPro" id="IPR011993">
    <property type="entry name" value="PH-like_dom_sf"/>
</dbReference>
<dbReference type="PROSITE" id="PS50011">
    <property type="entry name" value="PROTEIN_KINASE_DOM"/>
    <property type="match status" value="1"/>
</dbReference>
<keyword evidence="7" id="KW-0808">Transferase</keyword>
<dbReference type="EC" id="2.7.11.1" evidence="3"/>
<dbReference type="InterPro" id="IPR002219">
    <property type="entry name" value="PKC_DAG/PE"/>
</dbReference>
<comment type="catalytic activity">
    <reaction evidence="15">
        <text>L-threonyl-[protein] + ATP = O-phospho-L-threonyl-[protein] + ADP + H(+)</text>
        <dbReference type="Rhea" id="RHEA:46608"/>
        <dbReference type="Rhea" id="RHEA-COMP:11060"/>
        <dbReference type="Rhea" id="RHEA-COMP:11605"/>
        <dbReference type="ChEBI" id="CHEBI:15378"/>
        <dbReference type="ChEBI" id="CHEBI:30013"/>
        <dbReference type="ChEBI" id="CHEBI:30616"/>
        <dbReference type="ChEBI" id="CHEBI:61977"/>
        <dbReference type="ChEBI" id="CHEBI:456216"/>
        <dbReference type="EC" id="2.7.11.1"/>
    </reaction>
</comment>
<feature type="compositionally biased region" description="Low complexity" evidence="18">
    <location>
        <begin position="2184"/>
        <end position="2198"/>
    </location>
</feature>
<evidence type="ECO:0000256" key="17">
    <source>
        <dbReference type="SAM" id="Coils"/>
    </source>
</evidence>
<feature type="compositionally biased region" description="Low complexity" evidence="18">
    <location>
        <begin position="847"/>
        <end position="863"/>
    </location>
</feature>
<dbReference type="Gene3D" id="3.30.60.20">
    <property type="match status" value="1"/>
</dbReference>
<organism evidence="19 20">
    <name type="scientific">Owenia fusiformis</name>
    <name type="common">Polychaete worm</name>
    <dbReference type="NCBI Taxonomy" id="6347"/>
    <lineage>
        <taxon>Eukaryota</taxon>
        <taxon>Metazoa</taxon>
        <taxon>Spiralia</taxon>
        <taxon>Lophotrochozoa</taxon>
        <taxon>Annelida</taxon>
        <taxon>Polychaeta</taxon>
        <taxon>Sedentaria</taxon>
        <taxon>Canalipalpata</taxon>
        <taxon>Sabellida</taxon>
        <taxon>Oweniida</taxon>
        <taxon>Oweniidae</taxon>
        <taxon>Owenia</taxon>
    </lineage>
</organism>
<feature type="coiled-coil region" evidence="17">
    <location>
        <begin position="1247"/>
        <end position="1390"/>
    </location>
</feature>
<dbReference type="SMART" id="SM00109">
    <property type="entry name" value="C1"/>
    <property type="match status" value="1"/>
</dbReference>
<dbReference type="FunFam" id="3.30.200.20:FF:000017">
    <property type="entry name" value="Non-specific serine/threonine protein kinase"/>
    <property type="match status" value="1"/>
</dbReference>
<dbReference type="CDD" id="cd20814">
    <property type="entry name" value="CRIK"/>
    <property type="match status" value="1"/>
</dbReference>
<name>A0A8J1TNY2_OWEFU</name>
<dbReference type="PROSITE" id="PS50081">
    <property type="entry name" value="ZF_DAG_PE_2"/>
    <property type="match status" value="1"/>
</dbReference>
<dbReference type="SMART" id="SM00036">
    <property type="entry name" value="CNH"/>
    <property type="match status" value="1"/>
</dbReference>
<evidence type="ECO:0000313" key="20">
    <source>
        <dbReference type="Proteomes" id="UP000749559"/>
    </source>
</evidence>
<dbReference type="InterPro" id="IPR001849">
    <property type="entry name" value="PH_domain"/>
</dbReference>
<evidence type="ECO:0000256" key="7">
    <source>
        <dbReference type="ARBA" id="ARBA00022679"/>
    </source>
</evidence>
<evidence type="ECO:0000256" key="16">
    <source>
        <dbReference type="ARBA" id="ARBA00048679"/>
    </source>
</evidence>
<dbReference type="CDD" id="cd05601">
    <property type="entry name" value="STKc_CRIK"/>
    <property type="match status" value="1"/>
</dbReference>
<evidence type="ECO:0000256" key="1">
    <source>
        <dbReference type="ARBA" id="ARBA00001946"/>
    </source>
</evidence>
<evidence type="ECO:0000256" key="15">
    <source>
        <dbReference type="ARBA" id="ARBA00047899"/>
    </source>
</evidence>
<dbReference type="SMART" id="SM00133">
    <property type="entry name" value="S_TK_X"/>
    <property type="match status" value="1"/>
</dbReference>
<comment type="catalytic activity">
    <reaction evidence="16">
        <text>L-seryl-[protein] + ATP = O-phospho-L-seryl-[protein] + ADP + H(+)</text>
        <dbReference type="Rhea" id="RHEA:17989"/>
        <dbReference type="Rhea" id="RHEA-COMP:9863"/>
        <dbReference type="Rhea" id="RHEA-COMP:11604"/>
        <dbReference type="ChEBI" id="CHEBI:15378"/>
        <dbReference type="ChEBI" id="CHEBI:29999"/>
        <dbReference type="ChEBI" id="CHEBI:30616"/>
        <dbReference type="ChEBI" id="CHEBI:83421"/>
        <dbReference type="ChEBI" id="CHEBI:456216"/>
        <dbReference type="EC" id="2.7.11.1"/>
    </reaction>
</comment>
<evidence type="ECO:0000256" key="3">
    <source>
        <dbReference type="ARBA" id="ARBA00012513"/>
    </source>
</evidence>
<dbReference type="FunFam" id="2.30.29.30:FF:000081">
    <property type="entry name" value="Citron rho-interacting serine/threonine kinase"/>
    <property type="match status" value="1"/>
</dbReference>
<evidence type="ECO:0000256" key="18">
    <source>
        <dbReference type="SAM" id="MobiDB-lite"/>
    </source>
</evidence>
<comment type="cofactor">
    <cofactor evidence="1">
        <name>Mg(2+)</name>
        <dbReference type="ChEBI" id="CHEBI:18420"/>
    </cofactor>
</comment>
<evidence type="ECO:0000256" key="8">
    <source>
        <dbReference type="ARBA" id="ARBA00022723"/>
    </source>
</evidence>